<evidence type="ECO:0000313" key="10">
    <source>
        <dbReference type="Proteomes" id="UP000263377"/>
    </source>
</evidence>
<dbReference type="EMBL" id="QVIG01000001">
    <property type="protein sequence ID" value="RGD58153.1"/>
    <property type="molecule type" value="Genomic_DNA"/>
</dbReference>
<keyword evidence="10" id="KW-1185">Reference proteome</keyword>
<dbReference type="GO" id="GO:0005886">
    <property type="term" value="C:plasma membrane"/>
    <property type="evidence" value="ECO:0007669"/>
    <property type="project" value="UniProtKB-SubCell"/>
</dbReference>
<proteinExistence type="predicted"/>
<evidence type="ECO:0000256" key="1">
    <source>
        <dbReference type="ARBA" id="ARBA00004651"/>
    </source>
</evidence>
<dbReference type="InterPro" id="IPR050171">
    <property type="entry name" value="MFS_Transporters"/>
</dbReference>
<dbReference type="RefSeq" id="WP_117486806.1">
    <property type="nucleotide sequence ID" value="NZ_QVIG01000001.1"/>
</dbReference>
<evidence type="ECO:0000256" key="2">
    <source>
        <dbReference type="ARBA" id="ARBA00022448"/>
    </source>
</evidence>
<feature type="transmembrane region" description="Helical" evidence="8">
    <location>
        <begin position="342"/>
        <end position="365"/>
    </location>
</feature>
<comment type="caution">
    <text evidence="9">The sequence shown here is derived from an EMBL/GenBank/DDBJ whole genome shotgun (WGS) entry which is preliminary data.</text>
</comment>
<feature type="region of interest" description="Disordered" evidence="7">
    <location>
        <begin position="391"/>
        <end position="413"/>
    </location>
</feature>
<feature type="transmembrane region" description="Helical" evidence="8">
    <location>
        <begin position="12"/>
        <end position="35"/>
    </location>
</feature>
<evidence type="ECO:0000256" key="4">
    <source>
        <dbReference type="ARBA" id="ARBA00022692"/>
    </source>
</evidence>
<dbReference type="PANTHER" id="PTHR23517">
    <property type="entry name" value="RESISTANCE PROTEIN MDTM, PUTATIVE-RELATED-RELATED"/>
    <property type="match status" value="1"/>
</dbReference>
<keyword evidence="6 8" id="KW-0472">Membrane</keyword>
<feature type="transmembrane region" description="Helical" evidence="8">
    <location>
        <begin position="371"/>
        <end position="388"/>
    </location>
</feature>
<evidence type="ECO:0000256" key="7">
    <source>
        <dbReference type="SAM" id="MobiDB-lite"/>
    </source>
</evidence>
<dbReference type="Proteomes" id="UP000263377">
    <property type="component" value="Unassembled WGS sequence"/>
</dbReference>
<gene>
    <name evidence="9" type="ORF">DR950_10455</name>
</gene>
<feature type="transmembrane region" description="Helical" evidence="8">
    <location>
        <begin position="278"/>
        <end position="296"/>
    </location>
</feature>
<dbReference type="SUPFAM" id="SSF103473">
    <property type="entry name" value="MFS general substrate transporter"/>
    <property type="match status" value="1"/>
</dbReference>
<evidence type="ECO:0000256" key="5">
    <source>
        <dbReference type="ARBA" id="ARBA00022989"/>
    </source>
</evidence>
<evidence type="ECO:0000313" key="9">
    <source>
        <dbReference type="EMBL" id="RGD58153.1"/>
    </source>
</evidence>
<feature type="transmembrane region" description="Helical" evidence="8">
    <location>
        <begin position="302"/>
        <end position="321"/>
    </location>
</feature>
<comment type="subcellular location">
    <subcellularLocation>
        <location evidence="1">Cell membrane</location>
        <topology evidence="1">Multi-pass membrane protein</topology>
    </subcellularLocation>
</comment>
<keyword evidence="4 8" id="KW-0812">Transmembrane</keyword>
<dbReference type="Gene3D" id="1.20.1250.20">
    <property type="entry name" value="MFS general substrate transporter like domains"/>
    <property type="match status" value="1"/>
</dbReference>
<evidence type="ECO:0000256" key="3">
    <source>
        <dbReference type="ARBA" id="ARBA00022475"/>
    </source>
</evidence>
<dbReference type="InterPro" id="IPR036259">
    <property type="entry name" value="MFS_trans_sf"/>
</dbReference>
<accession>A0A372ZQM4</accession>
<feature type="transmembrane region" description="Helical" evidence="8">
    <location>
        <begin position="41"/>
        <end position="64"/>
    </location>
</feature>
<dbReference type="Pfam" id="PF07690">
    <property type="entry name" value="MFS_1"/>
    <property type="match status" value="1"/>
</dbReference>
<name>A0A372ZQM4_9ACTN</name>
<keyword evidence="3" id="KW-1003">Cell membrane</keyword>
<evidence type="ECO:0000256" key="8">
    <source>
        <dbReference type="SAM" id="Phobius"/>
    </source>
</evidence>
<dbReference type="GO" id="GO:0022857">
    <property type="term" value="F:transmembrane transporter activity"/>
    <property type="evidence" value="ECO:0007669"/>
    <property type="project" value="InterPro"/>
</dbReference>
<feature type="transmembrane region" description="Helical" evidence="8">
    <location>
        <begin position="167"/>
        <end position="191"/>
    </location>
</feature>
<dbReference type="PANTHER" id="PTHR23517:SF2">
    <property type="entry name" value="MULTIDRUG RESISTANCE PROTEIN MDTH"/>
    <property type="match status" value="1"/>
</dbReference>
<keyword evidence="2" id="KW-0813">Transport</keyword>
<protein>
    <submittedName>
        <fullName evidence="9">MFS transporter</fullName>
    </submittedName>
</protein>
<organism evidence="9 10">
    <name type="scientific">Kitasatospora xanthocidica</name>
    <dbReference type="NCBI Taxonomy" id="83382"/>
    <lineage>
        <taxon>Bacteria</taxon>
        <taxon>Bacillati</taxon>
        <taxon>Actinomycetota</taxon>
        <taxon>Actinomycetes</taxon>
        <taxon>Kitasatosporales</taxon>
        <taxon>Streptomycetaceae</taxon>
        <taxon>Kitasatospora</taxon>
    </lineage>
</organism>
<sequence length="413" mass="42677">MTGAGRFRRQRRLFLSVAIDTFGSGVFLPLSLLFFVTVRHFPAAAAGTAVTVGSLASFAVVPLCGRAVQAVGPKSCLVVSNVLTALGYGLFFAAGNLFTVAAATFVVTASDRLYGAAWPTLVARFAKPEELTEWFSAVTVLKTTSLGVGTLGATALMALAGGHGLEVALALNSASSLLAAALLLGVTVPAADRPGLRAARSNTRAALGDRPFLSLVASQTLLSAAWLIPTVAFPLYLVEGLHQAAYWPTVVVAVRYATATTLQMRISRLLSGWSRSRVLGLSIGAAAGAIALTATVSTAPHALQGPLAVLVAVVLALAELASKPTAAATAVAMAPKGDEGPYMSLFQLTWTVSYAVGPAVIGLGLQNPPLLWSPLALCVAASALAHRLRTPWRSRPRPHGPSVRGLREEAEAP</sequence>
<keyword evidence="5 8" id="KW-1133">Transmembrane helix</keyword>
<dbReference type="InterPro" id="IPR011701">
    <property type="entry name" value="MFS"/>
</dbReference>
<feature type="transmembrane region" description="Helical" evidence="8">
    <location>
        <begin position="212"/>
        <end position="238"/>
    </location>
</feature>
<evidence type="ECO:0000256" key="6">
    <source>
        <dbReference type="ARBA" id="ARBA00023136"/>
    </source>
</evidence>
<reference evidence="9 10" key="1">
    <citation type="submission" date="2018-08" db="EMBL/GenBank/DDBJ databases">
        <title>Diversity &amp; Physiological Properties of Lignin-Decomposing Actinobacteria from Soil.</title>
        <authorList>
            <person name="Roh S.G."/>
            <person name="Kim S.B."/>
        </authorList>
    </citation>
    <scope>NUCLEOTIDE SEQUENCE [LARGE SCALE GENOMIC DNA]</scope>
    <source>
        <strain evidence="9 10">MMS17-GH009</strain>
    </source>
</reference>
<dbReference type="AlphaFoldDB" id="A0A372ZQM4"/>
<feature type="transmembrane region" description="Helical" evidence="8">
    <location>
        <begin position="244"/>
        <end position="266"/>
    </location>
</feature>